<evidence type="ECO:0000256" key="2">
    <source>
        <dbReference type="ARBA" id="ARBA00022525"/>
    </source>
</evidence>
<evidence type="ECO:0000256" key="3">
    <source>
        <dbReference type="ARBA" id="ARBA00022729"/>
    </source>
</evidence>
<evidence type="ECO:0000256" key="5">
    <source>
        <dbReference type="SAM" id="MobiDB-lite"/>
    </source>
</evidence>
<dbReference type="EMBL" id="QFDK01000006">
    <property type="protein sequence ID" value="TOZ04166.1"/>
    <property type="molecule type" value="Genomic_DNA"/>
</dbReference>
<feature type="compositionally biased region" description="Low complexity" evidence="5">
    <location>
        <begin position="589"/>
        <end position="599"/>
    </location>
</feature>
<evidence type="ECO:0000256" key="4">
    <source>
        <dbReference type="ARBA" id="ARBA00023088"/>
    </source>
</evidence>
<dbReference type="SUPFAM" id="SSF52047">
    <property type="entry name" value="RNI-like"/>
    <property type="match status" value="1"/>
</dbReference>
<organism evidence="7 8">
    <name type="scientific">Levilactobacillus brevis</name>
    <name type="common">Lactobacillus brevis</name>
    <dbReference type="NCBI Taxonomy" id="1580"/>
    <lineage>
        <taxon>Bacteria</taxon>
        <taxon>Bacillati</taxon>
        <taxon>Bacillota</taxon>
        <taxon>Bacilli</taxon>
        <taxon>Lactobacillales</taxon>
        <taxon>Lactobacillaceae</taxon>
        <taxon>Levilactobacillus</taxon>
    </lineage>
</organism>
<proteinExistence type="predicted"/>
<evidence type="ECO:0000259" key="6">
    <source>
        <dbReference type="Pfam" id="PF00746"/>
    </source>
</evidence>
<gene>
    <name evidence="7" type="ORF">DIS17_06430</name>
</gene>
<dbReference type="InterPro" id="IPR019931">
    <property type="entry name" value="LPXTG_anchor"/>
</dbReference>
<feature type="compositionally biased region" description="Polar residues" evidence="5">
    <location>
        <begin position="564"/>
        <end position="583"/>
    </location>
</feature>
<feature type="region of interest" description="Disordered" evidence="5">
    <location>
        <begin position="556"/>
        <end position="632"/>
    </location>
</feature>
<feature type="region of interest" description="Disordered" evidence="5">
    <location>
        <begin position="51"/>
        <end position="172"/>
    </location>
</feature>
<dbReference type="AlphaFoldDB" id="A0AAJ5FIE4"/>
<dbReference type="Pfam" id="PF03382">
    <property type="entry name" value="DUF285"/>
    <property type="match status" value="2"/>
</dbReference>
<comment type="caution">
    <text evidence="7">The sequence shown here is derived from an EMBL/GenBank/DDBJ whole genome shotgun (WGS) entry which is preliminary data.</text>
</comment>
<feature type="compositionally biased region" description="Low complexity" evidence="5">
    <location>
        <begin position="57"/>
        <end position="77"/>
    </location>
</feature>
<protein>
    <recommendedName>
        <fullName evidence="6">Gram-positive cocci surface proteins LPxTG domain-containing protein</fullName>
    </recommendedName>
</protein>
<feature type="compositionally biased region" description="Low complexity" evidence="5">
    <location>
        <begin position="110"/>
        <end position="151"/>
    </location>
</feature>
<dbReference type="Proteomes" id="UP000785759">
    <property type="component" value="Unassembled WGS sequence"/>
</dbReference>
<dbReference type="InterPro" id="IPR005046">
    <property type="entry name" value="DUF285"/>
</dbReference>
<dbReference type="InterPro" id="IPR032675">
    <property type="entry name" value="LRR_dom_sf"/>
</dbReference>
<keyword evidence="3" id="KW-0732">Signal</keyword>
<name>A0AAJ5FIE4_LEVBR</name>
<feature type="domain" description="Gram-positive cocci surface proteins LPxTG" evidence="6">
    <location>
        <begin position="667"/>
        <end position="697"/>
    </location>
</feature>
<feature type="compositionally biased region" description="Polar residues" evidence="5">
    <location>
        <begin position="99"/>
        <end position="109"/>
    </location>
</feature>
<accession>A0AAJ5FIE4</accession>
<sequence>MDRVLVRAEGLLMKPTTFKMRNKQRLMALMIAGTVVGLGYQADIAQADTTAVEPGDSTDQSTATSTTTAKTVTLSQQSPTTAENGAAAETDSRAAEKTPATNLTNPDQVTATDGATAANTDQTPTTTASPAATTTPTAKAVATPAAVTPQARAISTPTATAPQSTNTPAVTPTTTAASIVKTGTFGTAPWTLDSDGNMVISAGTFRGGELGSYNHTDVKHVTFAGKVVLGTDASRLFSGWSSLTGIDGLANLDTSQTVLMDDMFSQTGLQQLDLSAANWDTSHVLDMSYMFANNPALTTVNVTGLDTSQVTNMAQMFFNDPLLATITGTGDWDTGQVTDMNAMFSNNTWQTAYNDALQTVDVANWDTSHVTDMRSMFEGDRALTQLDLSHWQTGHVKYLAQMFAEDAAIDHLDVSHWDVGQVLTTTSMFENATALTAIDLSQWHPTAIRAVNNMFAGDRSLTKLDLSNIDMNAVSSLNHLLQGTVSLQELKLGTNSHLFDDEDQVNLLDDPISATFTGKWQAKGSGKTYTAADLNTGYDGATMADTYVWEKVATTAPDTGNHGGTTTLPDNTNNGTATDSTAETGGDGDTITIPDTGTPVKKPATGGSAAQINSHPTKKTPKAKSKKSAMHPQTLAKPVTGTSISQQVATDKTVRLTARTNKDKSAKPAATVLPQTAEASTSWLTVLGVLGLSLVGLHWFKKQD</sequence>
<reference evidence="7" key="1">
    <citation type="submission" date="2018-05" db="EMBL/GenBank/DDBJ databases">
        <title>Genome Comparison of Lactic Acid Bacteria Isolated from non-Wheat Sourdough.</title>
        <authorList>
            <person name="Rice T."/>
            <person name="Axel C."/>
            <person name="Lynch K.M."/>
            <person name="Benz C."/>
            <person name="Arendt E.K."/>
            <person name="Coffey A."/>
        </authorList>
    </citation>
    <scope>NUCLEOTIDE SEQUENCE</scope>
    <source>
        <strain evidence="7">TR055</strain>
    </source>
</reference>
<dbReference type="Gene3D" id="3.80.10.10">
    <property type="entry name" value="Ribonuclease Inhibitor"/>
    <property type="match status" value="1"/>
</dbReference>
<dbReference type="Pfam" id="PF00746">
    <property type="entry name" value="Gram_pos_anchor"/>
    <property type="match status" value="1"/>
</dbReference>
<dbReference type="InterPro" id="IPR011889">
    <property type="entry name" value="Liste_lipo_26"/>
</dbReference>
<feature type="compositionally biased region" description="Polar residues" evidence="5">
    <location>
        <begin position="153"/>
        <end position="164"/>
    </location>
</feature>
<feature type="compositionally biased region" description="Basic residues" evidence="5">
    <location>
        <begin position="616"/>
        <end position="629"/>
    </location>
</feature>
<keyword evidence="1" id="KW-0134">Cell wall</keyword>
<keyword evidence="4" id="KW-0572">Peptidoglycan-anchor</keyword>
<evidence type="ECO:0000256" key="1">
    <source>
        <dbReference type="ARBA" id="ARBA00022512"/>
    </source>
</evidence>
<evidence type="ECO:0000313" key="7">
    <source>
        <dbReference type="EMBL" id="TOZ04166.1"/>
    </source>
</evidence>
<dbReference type="NCBIfam" id="TIGR01167">
    <property type="entry name" value="LPXTG_anchor"/>
    <property type="match status" value="1"/>
</dbReference>
<dbReference type="NCBIfam" id="TIGR02167">
    <property type="entry name" value="Liste_lipo_26"/>
    <property type="match status" value="3"/>
</dbReference>
<keyword evidence="2" id="KW-0964">Secreted</keyword>
<evidence type="ECO:0000313" key="8">
    <source>
        <dbReference type="Proteomes" id="UP000785759"/>
    </source>
</evidence>